<dbReference type="SUPFAM" id="SSF161098">
    <property type="entry name" value="MetI-like"/>
    <property type="match status" value="1"/>
</dbReference>
<feature type="transmembrane region" description="Helical" evidence="7">
    <location>
        <begin position="470"/>
        <end position="494"/>
    </location>
</feature>
<feature type="compositionally biased region" description="Polar residues" evidence="8">
    <location>
        <begin position="10"/>
        <end position="20"/>
    </location>
</feature>
<comment type="subcellular location">
    <subcellularLocation>
        <location evidence="7">Cell membrane</location>
        <topology evidence="7">Multi-pass membrane protein</topology>
    </subcellularLocation>
    <subcellularLocation>
        <location evidence="1">Membrane</location>
        <topology evidence="1">Multi-pass membrane protein</topology>
    </subcellularLocation>
</comment>
<feature type="transmembrane region" description="Helical" evidence="7">
    <location>
        <begin position="382"/>
        <end position="404"/>
    </location>
</feature>
<dbReference type="GO" id="GO:0015226">
    <property type="term" value="F:carnitine transmembrane transporter activity"/>
    <property type="evidence" value="ECO:0007669"/>
    <property type="project" value="TreeGrafter"/>
</dbReference>
<evidence type="ECO:0000259" key="9">
    <source>
        <dbReference type="PROSITE" id="PS50928"/>
    </source>
</evidence>
<keyword evidence="4 7" id="KW-0812">Transmembrane</keyword>
<keyword evidence="5 7" id="KW-1133">Transmembrane helix</keyword>
<feature type="transmembrane region" description="Helical" evidence="7">
    <location>
        <begin position="506"/>
        <end position="523"/>
    </location>
</feature>
<dbReference type="Proteomes" id="UP000182631">
    <property type="component" value="Unassembled WGS sequence"/>
</dbReference>
<dbReference type="PANTHER" id="PTHR47737">
    <property type="entry name" value="GLYCINE BETAINE/PROLINE BETAINE TRANSPORT SYSTEM PERMEASE PROTEIN PROW"/>
    <property type="match status" value="1"/>
</dbReference>
<evidence type="ECO:0000256" key="6">
    <source>
        <dbReference type="ARBA" id="ARBA00023136"/>
    </source>
</evidence>
<dbReference type="CDD" id="cd06261">
    <property type="entry name" value="TM_PBP2"/>
    <property type="match status" value="1"/>
</dbReference>
<comment type="similarity">
    <text evidence="7">Belongs to the binding-protein-dependent transport system permease family.</text>
</comment>
<dbReference type="GO" id="GO:0043190">
    <property type="term" value="C:ATP-binding cassette (ABC) transporter complex"/>
    <property type="evidence" value="ECO:0007669"/>
    <property type="project" value="TreeGrafter"/>
</dbReference>
<evidence type="ECO:0000313" key="11">
    <source>
        <dbReference type="Proteomes" id="UP000182631"/>
    </source>
</evidence>
<proteinExistence type="inferred from homology"/>
<feature type="transmembrane region" description="Helical" evidence="7">
    <location>
        <begin position="298"/>
        <end position="317"/>
    </location>
</feature>
<dbReference type="EMBL" id="FITM01000145">
    <property type="protein sequence ID" value="SAY39255.1"/>
    <property type="molecule type" value="Genomic_DNA"/>
</dbReference>
<dbReference type="PROSITE" id="PS50928">
    <property type="entry name" value="ABC_TM1"/>
    <property type="match status" value="1"/>
</dbReference>
<keyword evidence="3" id="KW-1003">Cell membrane</keyword>
<feature type="transmembrane region" description="Helical" evidence="7">
    <location>
        <begin position="163"/>
        <end position="183"/>
    </location>
</feature>
<evidence type="ECO:0000313" key="10">
    <source>
        <dbReference type="EMBL" id="SAY39255.1"/>
    </source>
</evidence>
<feature type="transmembrane region" description="Helical" evidence="7">
    <location>
        <begin position="324"/>
        <end position="342"/>
    </location>
</feature>
<evidence type="ECO:0000256" key="3">
    <source>
        <dbReference type="ARBA" id="ARBA00022475"/>
    </source>
</evidence>
<feature type="transmembrane region" description="Helical" evidence="7">
    <location>
        <begin position="348"/>
        <end position="370"/>
    </location>
</feature>
<dbReference type="GO" id="GO:0015871">
    <property type="term" value="P:choline transport"/>
    <property type="evidence" value="ECO:0007669"/>
    <property type="project" value="TreeGrafter"/>
</dbReference>
<feature type="region of interest" description="Disordered" evidence="8">
    <location>
        <begin position="1"/>
        <end position="20"/>
    </location>
</feature>
<dbReference type="InterPro" id="IPR000515">
    <property type="entry name" value="MetI-like"/>
</dbReference>
<evidence type="ECO:0000256" key="2">
    <source>
        <dbReference type="ARBA" id="ARBA00022448"/>
    </source>
</evidence>
<accession>A0A171DHH0</accession>
<sequence length="529" mass="57501">MTVHAPGEQDSGQATVPPDNSDSLASFKEFAGPGGDRYGRTFLRIQQAKLAGHHLNISALIGGFLWAALRGNWPLFWIGFATDMVAAVNVALVHKYDLAAVQAATDGKDFLVQRYDGWSDAHLQAALILFFAGRLLLAWLADRLYYHHYTQWRVNRSLPSGQAIKRLGIGMLAVLLVAPLTIYRASQFAPDQRSCIKLAHMIQDGEQVPLKDRFDCWTISEFPTLVWLQRPLQYTFPRNDDGTRSIVVKEPSSQRPVNLNNWLSEHIDQGIDYVKAFYGWLFDGVTRWIRVLLNAVEAVFVGTPWIVTSLMLVMAAVRLAGSRMGLFTAAVLIYLALFGFWQTAMSTISLTVAATVICVVAGLPLGIWVAKSKVGAAVVTPALDIMQTIPSFVYLLPAVAFFSVGKPPGILATVIFAMPPMVRLTALGIQHVPASTKEAALAFGASPRQLLLKVELPLALPSIMAGVNQVVMLSLSMVVIAAIIGAGGMGFIVVDALARTQVGRGILAGIGIALIAMMIDRVVQKVNRT</sequence>
<organism evidence="10 11">
    <name type="scientific">Candidatus Synechococcus spongiarum</name>
    <dbReference type="NCBI Taxonomy" id="431041"/>
    <lineage>
        <taxon>Bacteria</taxon>
        <taxon>Bacillati</taxon>
        <taxon>Cyanobacteriota</taxon>
        <taxon>Cyanophyceae</taxon>
        <taxon>Synechococcales</taxon>
        <taxon>Synechococcaceae</taxon>
        <taxon>Synechococcus</taxon>
    </lineage>
</organism>
<evidence type="ECO:0000256" key="1">
    <source>
        <dbReference type="ARBA" id="ARBA00004141"/>
    </source>
</evidence>
<evidence type="ECO:0000256" key="4">
    <source>
        <dbReference type="ARBA" id="ARBA00022692"/>
    </source>
</evidence>
<keyword evidence="2 7" id="KW-0813">Transport</keyword>
<evidence type="ECO:0000256" key="7">
    <source>
        <dbReference type="RuleBase" id="RU363032"/>
    </source>
</evidence>
<evidence type="ECO:0000256" key="8">
    <source>
        <dbReference type="SAM" id="MobiDB-lite"/>
    </source>
</evidence>
<evidence type="ECO:0000256" key="5">
    <source>
        <dbReference type="ARBA" id="ARBA00022989"/>
    </source>
</evidence>
<dbReference type="GO" id="GO:0005275">
    <property type="term" value="F:amine transmembrane transporter activity"/>
    <property type="evidence" value="ECO:0007669"/>
    <property type="project" value="TreeGrafter"/>
</dbReference>
<dbReference type="Pfam" id="PF00528">
    <property type="entry name" value="BPD_transp_1"/>
    <property type="match status" value="1"/>
</dbReference>
<keyword evidence="11" id="KW-1185">Reference proteome</keyword>
<name>A0A171DHH0_9SYNE</name>
<dbReference type="InterPro" id="IPR035906">
    <property type="entry name" value="MetI-like_sf"/>
</dbReference>
<feature type="transmembrane region" description="Helical" evidence="7">
    <location>
        <begin position="50"/>
        <end position="69"/>
    </location>
</feature>
<dbReference type="GO" id="GO:0031460">
    <property type="term" value="P:glycine betaine transport"/>
    <property type="evidence" value="ECO:0007669"/>
    <property type="project" value="TreeGrafter"/>
</dbReference>
<dbReference type="AlphaFoldDB" id="A0A171DHH0"/>
<dbReference type="RefSeq" id="WP_074457736.1">
    <property type="nucleotide sequence ID" value="NZ_FITM01000145.1"/>
</dbReference>
<feature type="transmembrane region" description="Helical" evidence="7">
    <location>
        <begin position="121"/>
        <end position="142"/>
    </location>
</feature>
<feature type="domain" description="ABC transmembrane type-1" evidence="9">
    <location>
        <begin position="344"/>
        <end position="523"/>
    </location>
</feature>
<gene>
    <name evidence="10" type="ORF">FLM9_1325</name>
</gene>
<dbReference type="Gene3D" id="1.10.3720.10">
    <property type="entry name" value="MetI-like"/>
    <property type="match status" value="1"/>
</dbReference>
<reference evidence="11" key="1">
    <citation type="submission" date="2016-02" db="EMBL/GenBank/DDBJ databases">
        <authorList>
            <person name="liu f."/>
        </authorList>
    </citation>
    <scope>NUCLEOTIDE SEQUENCE [LARGE SCALE GENOMIC DNA]</scope>
</reference>
<dbReference type="PANTHER" id="PTHR47737:SF1">
    <property type="entry name" value="GLYCINE BETAINE_PROLINE BETAINE TRANSPORT SYSTEM PERMEASE PROTEIN PROW"/>
    <property type="match status" value="1"/>
</dbReference>
<dbReference type="FunFam" id="1.10.3720.10:FF:000001">
    <property type="entry name" value="Glycine betaine ABC transporter, permease"/>
    <property type="match status" value="1"/>
</dbReference>
<protein>
    <submittedName>
        <fullName evidence="10">L-proline glycine betaine ABC transport system permease protein ProW (TC 3.A.1.12.1)</fullName>
    </submittedName>
</protein>
<keyword evidence="6 7" id="KW-0472">Membrane</keyword>